<evidence type="ECO:0000313" key="2">
    <source>
        <dbReference type="EMBL" id="KAJ9155162.1"/>
    </source>
</evidence>
<evidence type="ECO:0000313" key="3">
    <source>
        <dbReference type="Proteomes" id="UP001174694"/>
    </source>
</evidence>
<feature type="region of interest" description="Disordered" evidence="1">
    <location>
        <begin position="1"/>
        <end position="161"/>
    </location>
</feature>
<proteinExistence type="predicted"/>
<keyword evidence="3" id="KW-1185">Reference proteome</keyword>
<dbReference type="Proteomes" id="UP001174694">
    <property type="component" value="Unassembled WGS sequence"/>
</dbReference>
<name>A0AA38RR69_9PEZI</name>
<feature type="region of interest" description="Disordered" evidence="1">
    <location>
        <begin position="272"/>
        <end position="294"/>
    </location>
</feature>
<feature type="compositionally biased region" description="Polar residues" evidence="1">
    <location>
        <begin position="95"/>
        <end position="108"/>
    </location>
</feature>
<evidence type="ECO:0000256" key="1">
    <source>
        <dbReference type="SAM" id="MobiDB-lite"/>
    </source>
</evidence>
<dbReference type="EMBL" id="JANBVO010000003">
    <property type="protein sequence ID" value="KAJ9155162.1"/>
    <property type="molecule type" value="Genomic_DNA"/>
</dbReference>
<feature type="compositionally biased region" description="Polar residues" evidence="1">
    <location>
        <begin position="71"/>
        <end position="85"/>
    </location>
</feature>
<feature type="compositionally biased region" description="Polar residues" evidence="1">
    <location>
        <begin position="26"/>
        <end position="37"/>
    </location>
</feature>
<comment type="caution">
    <text evidence="2">The sequence shown here is derived from an EMBL/GenBank/DDBJ whole genome shotgun (WGS) entry which is preliminary data.</text>
</comment>
<organism evidence="2 3">
    <name type="scientific">Pleurostoma richardsiae</name>
    <dbReference type="NCBI Taxonomy" id="41990"/>
    <lineage>
        <taxon>Eukaryota</taxon>
        <taxon>Fungi</taxon>
        <taxon>Dikarya</taxon>
        <taxon>Ascomycota</taxon>
        <taxon>Pezizomycotina</taxon>
        <taxon>Sordariomycetes</taxon>
        <taxon>Sordariomycetidae</taxon>
        <taxon>Calosphaeriales</taxon>
        <taxon>Pleurostomataceae</taxon>
        <taxon>Pleurostoma</taxon>
    </lineage>
</organism>
<gene>
    <name evidence="2" type="ORF">NKR23_g1917</name>
</gene>
<protein>
    <submittedName>
        <fullName evidence="2">Uncharacterized protein</fullName>
    </submittedName>
</protein>
<reference evidence="2" key="1">
    <citation type="submission" date="2022-07" db="EMBL/GenBank/DDBJ databases">
        <title>Fungi with potential for degradation of polypropylene.</title>
        <authorList>
            <person name="Gostincar C."/>
        </authorList>
    </citation>
    <scope>NUCLEOTIDE SEQUENCE</scope>
    <source>
        <strain evidence="2">EXF-13308</strain>
    </source>
</reference>
<feature type="compositionally biased region" description="Low complexity" evidence="1">
    <location>
        <begin position="109"/>
        <end position="131"/>
    </location>
</feature>
<dbReference type="AlphaFoldDB" id="A0AA38RR69"/>
<accession>A0AA38RR69</accession>
<sequence length="294" mass="32057">MSADPRSPNHNPRASRRPSLTRHETFVNTELSDSSIQDYEAPYDHPYPQDVGSYSPQDYHYQDAEDPPSSPSTASQHHTYLPQSQRESDIFDPASSYTSYRTGDTSIQSPPFSSSPRASAGGTSGYYAGRRVSLTGSTDRGELNTAGQAFEATDPEPSSPVLAMASPGVLHPMRRSRRRTLSGVGDRFQGAEMHAASHGGGEGANTGWDYRFQSVVEDEYEEEDDLVSPTLTSSSLAVDAHTMGIPGEYYPEGVDVAPPGQEGSAVRLAARRKRQKETAQFVKEQRKGHRPKGC</sequence>